<evidence type="ECO:0000259" key="4">
    <source>
        <dbReference type="PROSITE" id="PS51077"/>
    </source>
</evidence>
<evidence type="ECO:0000256" key="2">
    <source>
        <dbReference type="ARBA" id="ARBA00023125"/>
    </source>
</evidence>
<evidence type="ECO:0000259" key="5">
    <source>
        <dbReference type="PROSITE" id="PS51078"/>
    </source>
</evidence>
<dbReference type="PANTHER" id="PTHR30136:SF24">
    <property type="entry name" value="HTH-TYPE TRANSCRIPTIONAL REPRESSOR ALLR"/>
    <property type="match status" value="1"/>
</dbReference>
<dbReference type="Proteomes" id="UP001521209">
    <property type="component" value="Unassembled WGS sequence"/>
</dbReference>
<dbReference type="InterPro" id="IPR014757">
    <property type="entry name" value="Tscrpt_reg_IclR_C"/>
</dbReference>
<dbReference type="InterPro" id="IPR050707">
    <property type="entry name" value="HTH_MetabolicPath_Reg"/>
</dbReference>
<dbReference type="RefSeq" id="WP_235704994.1">
    <property type="nucleotide sequence ID" value="NZ_JAKGBZ010000029.1"/>
</dbReference>
<organism evidence="6 7">
    <name type="scientific">Acidiphilium iwatense</name>
    <dbReference type="NCBI Taxonomy" id="768198"/>
    <lineage>
        <taxon>Bacteria</taxon>
        <taxon>Pseudomonadati</taxon>
        <taxon>Pseudomonadota</taxon>
        <taxon>Alphaproteobacteria</taxon>
        <taxon>Acetobacterales</taxon>
        <taxon>Acidocellaceae</taxon>
        <taxon>Acidiphilium</taxon>
    </lineage>
</organism>
<accession>A0ABS9E1C3</accession>
<protein>
    <submittedName>
        <fullName evidence="6">Helix-turn-helix domain-containing protein</fullName>
    </submittedName>
</protein>
<feature type="domain" description="IclR-ED" evidence="5">
    <location>
        <begin position="80"/>
        <end position="263"/>
    </location>
</feature>
<dbReference type="InterPro" id="IPR029016">
    <property type="entry name" value="GAF-like_dom_sf"/>
</dbReference>
<dbReference type="SMART" id="SM00346">
    <property type="entry name" value="HTH_ICLR"/>
    <property type="match status" value="1"/>
</dbReference>
<evidence type="ECO:0000256" key="3">
    <source>
        <dbReference type="ARBA" id="ARBA00023163"/>
    </source>
</evidence>
<keyword evidence="2" id="KW-0238">DNA-binding</keyword>
<keyword evidence="7" id="KW-1185">Reference proteome</keyword>
<sequence>MARQVTERERKGGDQVQSLIRALTLLNRLAEATEEGSTLTDLAQQVGLPASTAHRLLATLEQERYVRFDQETRLWSVGVQAFVSGCAFMKTRNLVSLARPYMRSLMEDSGETVNLATEDEGQAVYLAQVECRQMMRTFARPGSRVPLHCSAVGKALLSAVSEKQLAKILHRHGMPRLTVKTITAPTPLRADLDRVRAAGYAVDDEEHAVGLRCIASPIFDETGDVIAAVSASGPMARIGDERVAGLGGSVLETARRITAQMGGKPH</sequence>
<dbReference type="SUPFAM" id="SSF46785">
    <property type="entry name" value="Winged helix' DNA-binding domain"/>
    <property type="match status" value="1"/>
</dbReference>
<comment type="caution">
    <text evidence="6">The sequence shown here is derived from an EMBL/GenBank/DDBJ whole genome shotgun (WGS) entry which is preliminary data.</text>
</comment>
<dbReference type="InterPro" id="IPR005471">
    <property type="entry name" value="Tscrpt_reg_IclR_N"/>
</dbReference>
<evidence type="ECO:0000256" key="1">
    <source>
        <dbReference type="ARBA" id="ARBA00023015"/>
    </source>
</evidence>
<evidence type="ECO:0000313" key="6">
    <source>
        <dbReference type="EMBL" id="MCF3947726.1"/>
    </source>
</evidence>
<keyword evidence="3" id="KW-0804">Transcription</keyword>
<keyword evidence="1" id="KW-0805">Transcription regulation</keyword>
<evidence type="ECO:0000313" key="7">
    <source>
        <dbReference type="Proteomes" id="UP001521209"/>
    </source>
</evidence>
<name>A0ABS9E1C3_9PROT</name>
<dbReference type="Gene3D" id="1.10.10.10">
    <property type="entry name" value="Winged helix-like DNA-binding domain superfamily/Winged helix DNA-binding domain"/>
    <property type="match status" value="1"/>
</dbReference>
<proteinExistence type="predicted"/>
<dbReference type="InterPro" id="IPR036388">
    <property type="entry name" value="WH-like_DNA-bd_sf"/>
</dbReference>
<gene>
    <name evidence="6" type="ORF">L2A60_13665</name>
</gene>
<dbReference type="EMBL" id="JAKGBZ010000029">
    <property type="protein sequence ID" value="MCF3947726.1"/>
    <property type="molecule type" value="Genomic_DNA"/>
</dbReference>
<reference evidence="6 7" key="1">
    <citation type="submission" date="2022-01" db="EMBL/GenBank/DDBJ databases">
        <authorList>
            <person name="Won M."/>
            <person name="Kim S.-J."/>
            <person name="Kwon S.-W."/>
        </authorList>
    </citation>
    <scope>NUCLEOTIDE SEQUENCE [LARGE SCALE GENOMIC DNA]</scope>
    <source>
        <strain evidence="6 7">KCTC 23505</strain>
    </source>
</reference>
<feature type="domain" description="HTH iclR-type" evidence="4">
    <location>
        <begin position="16"/>
        <end position="79"/>
    </location>
</feature>
<dbReference type="Pfam" id="PF01614">
    <property type="entry name" value="IclR_C"/>
    <property type="match status" value="1"/>
</dbReference>
<dbReference type="Pfam" id="PF09339">
    <property type="entry name" value="HTH_IclR"/>
    <property type="match status" value="1"/>
</dbReference>
<dbReference type="SUPFAM" id="SSF55781">
    <property type="entry name" value="GAF domain-like"/>
    <property type="match status" value="1"/>
</dbReference>
<dbReference type="InterPro" id="IPR036390">
    <property type="entry name" value="WH_DNA-bd_sf"/>
</dbReference>
<dbReference type="PANTHER" id="PTHR30136">
    <property type="entry name" value="HELIX-TURN-HELIX TRANSCRIPTIONAL REGULATOR, ICLR FAMILY"/>
    <property type="match status" value="1"/>
</dbReference>
<dbReference type="PROSITE" id="PS51078">
    <property type="entry name" value="ICLR_ED"/>
    <property type="match status" value="1"/>
</dbReference>
<dbReference type="Gene3D" id="3.30.450.40">
    <property type="match status" value="1"/>
</dbReference>
<dbReference type="PROSITE" id="PS51077">
    <property type="entry name" value="HTH_ICLR"/>
    <property type="match status" value="1"/>
</dbReference>